<dbReference type="Proteomes" id="UP000187203">
    <property type="component" value="Unassembled WGS sequence"/>
</dbReference>
<evidence type="ECO:0000313" key="4">
    <source>
        <dbReference type="Proteomes" id="UP000187203"/>
    </source>
</evidence>
<name>A0A1R3IM39_9ROSI</name>
<proteinExistence type="inferred from homology"/>
<dbReference type="EMBL" id="AWUE01017962">
    <property type="protein sequence ID" value="OMO83623.1"/>
    <property type="molecule type" value="Genomic_DNA"/>
</dbReference>
<comment type="similarity">
    <text evidence="1">Belongs to the UDP-glycosyltransferase family.</text>
</comment>
<keyword evidence="4" id="KW-1185">Reference proteome</keyword>
<reference evidence="4" key="1">
    <citation type="submission" date="2013-09" db="EMBL/GenBank/DDBJ databases">
        <title>Corchorus olitorius genome sequencing.</title>
        <authorList>
            <person name="Alam M."/>
            <person name="Haque M.S."/>
            <person name="Islam M.S."/>
            <person name="Emdad E.M."/>
            <person name="Islam M.M."/>
            <person name="Ahmed B."/>
            <person name="Halim A."/>
            <person name="Hossen Q.M.M."/>
            <person name="Hossain M.Z."/>
            <person name="Ahmed R."/>
            <person name="Khan M.M."/>
            <person name="Islam R."/>
            <person name="Rashid M.M."/>
            <person name="Khan S.A."/>
            <person name="Rahman M.S."/>
            <person name="Alam M."/>
            <person name="Yahiya A.S."/>
            <person name="Khan M.S."/>
            <person name="Azam M.S."/>
            <person name="Haque T."/>
            <person name="Lashkar M.Z.H."/>
            <person name="Akhand A.I."/>
            <person name="Morshed G."/>
            <person name="Roy S."/>
            <person name="Uddin K.S."/>
            <person name="Rabeya T."/>
            <person name="Hossain A.S."/>
            <person name="Chowdhury A."/>
            <person name="Snigdha A.R."/>
            <person name="Mortoza M.S."/>
            <person name="Matin S.A."/>
            <person name="Hoque S.M.E."/>
            <person name="Islam M.K."/>
            <person name="Roy D.K."/>
            <person name="Haider R."/>
            <person name="Moosa M.M."/>
            <person name="Elias S.M."/>
            <person name="Hasan A.M."/>
            <person name="Jahan S."/>
            <person name="Shafiuddin M."/>
            <person name="Mahmood N."/>
            <person name="Shommy N.S."/>
        </authorList>
    </citation>
    <scope>NUCLEOTIDE SEQUENCE [LARGE SCALE GENOMIC DNA]</scope>
    <source>
        <strain evidence="4">cv. O-4</strain>
    </source>
</reference>
<dbReference type="GO" id="GO:0051555">
    <property type="term" value="P:flavonol biosynthetic process"/>
    <property type="evidence" value="ECO:0007669"/>
    <property type="project" value="TreeGrafter"/>
</dbReference>
<dbReference type="OrthoDB" id="5835829at2759"/>
<comment type="caution">
    <text evidence="3">The sequence shown here is derived from an EMBL/GenBank/DDBJ whole genome shotgun (WGS) entry which is preliminary data.</text>
</comment>
<protein>
    <submittedName>
        <fullName evidence="3">UDP-glucosyl transferase 89B1</fullName>
    </submittedName>
</protein>
<keyword evidence="3" id="KW-0808">Transferase</keyword>
<dbReference type="AlphaFoldDB" id="A0A1R3IM39"/>
<evidence type="ECO:0000256" key="1">
    <source>
        <dbReference type="ARBA" id="ARBA00009995"/>
    </source>
</evidence>
<dbReference type="STRING" id="93759.A0A1R3IM39"/>
<dbReference type="GO" id="GO:0035251">
    <property type="term" value="F:UDP-glucosyltransferase activity"/>
    <property type="evidence" value="ECO:0007669"/>
    <property type="project" value="TreeGrafter"/>
</dbReference>
<dbReference type="SUPFAM" id="SSF53756">
    <property type="entry name" value="UDP-Glycosyltransferase/glycogen phosphorylase"/>
    <property type="match status" value="1"/>
</dbReference>
<gene>
    <name evidence="3" type="ORF">COLO4_22404</name>
</gene>
<keyword evidence="2" id="KW-0328">Glycosyltransferase</keyword>
<dbReference type="PANTHER" id="PTHR48047">
    <property type="entry name" value="GLYCOSYLTRANSFERASE"/>
    <property type="match status" value="1"/>
</dbReference>
<accession>A0A1R3IM39</accession>
<sequence>MEKFAKHDRIWVVGPLSPVKASDEERGGPSSIPQDEVIAWLDSCHVDKSVVYVGFGSQITLTKRQMEAVASALEREWVLVDEFGVAIRVCNGLRSIPDPVKLGQIFVESTRMARPERVRAMELQKTALEAINKGGSSYQALDQLVQQISCFDAKIIRSSM</sequence>
<dbReference type="Gene3D" id="3.40.50.2000">
    <property type="entry name" value="Glycogen Phosphorylase B"/>
    <property type="match status" value="4"/>
</dbReference>
<evidence type="ECO:0000256" key="2">
    <source>
        <dbReference type="ARBA" id="ARBA00022676"/>
    </source>
</evidence>
<evidence type="ECO:0000313" key="3">
    <source>
        <dbReference type="EMBL" id="OMO83623.1"/>
    </source>
</evidence>
<organism evidence="3 4">
    <name type="scientific">Corchorus olitorius</name>
    <dbReference type="NCBI Taxonomy" id="93759"/>
    <lineage>
        <taxon>Eukaryota</taxon>
        <taxon>Viridiplantae</taxon>
        <taxon>Streptophyta</taxon>
        <taxon>Embryophyta</taxon>
        <taxon>Tracheophyta</taxon>
        <taxon>Spermatophyta</taxon>
        <taxon>Magnoliopsida</taxon>
        <taxon>eudicotyledons</taxon>
        <taxon>Gunneridae</taxon>
        <taxon>Pentapetalae</taxon>
        <taxon>rosids</taxon>
        <taxon>malvids</taxon>
        <taxon>Malvales</taxon>
        <taxon>Malvaceae</taxon>
        <taxon>Grewioideae</taxon>
        <taxon>Apeibeae</taxon>
        <taxon>Corchorus</taxon>
    </lineage>
</organism>
<dbReference type="PANTHER" id="PTHR48047:SF5">
    <property type="entry name" value="FLAVONOL 7-O-RHAMNOSYLTRANSFERASE"/>
    <property type="match status" value="1"/>
</dbReference>